<organism evidence="1 2">
    <name type="scientific">Jiangella aurantiaca</name>
    <dbReference type="NCBI Taxonomy" id="2530373"/>
    <lineage>
        <taxon>Bacteria</taxon>
        <taxon>Bacillati</taxon>
        <taxon>Actinomycetota</taxon>
        <taxon>Actinomycetes</taxon>
        <taxon>Jiangellales</taxon>
        <taxon>Jiangellaceae</taxon>
        <taxon>Jiangella</taxon>
    </lineage>
</organism>
<evidence type="ECO:0008006" key="3">
    <source>
        <dbReference type="Google" id="ProtNLM"/>
    </source>
</evidence>
<protein>
    <recommendedName>
        <fullName evidence="3">Argininosuccinate synthase</fullName>
    </recommendedName>
</protein>
<dbReference type="GO" id="GO:0004055">
    <property type="term" value="F:argininosuccinate synthase activity"/>
    <property type="evidence" value="ECO:0007669"/>
    <property type="project" value="InterPro"/>
</dbReference>
<dbReference type="Proteomes" id="UP000295217">
    <property type="component" value="Unassembled WGS sequence"/>
</dbReference>
<dbReference type="AlphaFoldDB" id="A0A4R5A2F4"/>
<keyword evidence="2" id="KW-1185">Reference proteome</keyword>
<sequence>MTPYDADAGAVTITFDAGRPVAVDGETVTVAEALLLTGQLARAHGLVDDGASVLAAGAAVVSAARRELAADTGAVRVTLRLGLNRQQRVA</sequence>
<reference evidence="1 2" key="1">
    <citation type="submission" date="2019-02" db="EMBL/GenBank/DDBJ databases">
        <title>Draft genome sequences of novel Actinobacteria.</title>
        <authorList>
            <person name="Sahin N."/>
            <person name="Ay H."/>
            <person name="Saygin H."/>
        </authorList>
    </citation>
    <scope>NUCLEOTIDE SEQUENCE [LARGE SCALE GENOMIC DNA]</scope>
    <source>
        <strain evidence="1 2">8K307</strain>
    </source>
</reference>
<dbReference type="OrthoDB" id="9801641at2"/>
<dbReference type="SUPFAM" id="SSF69864">
    <property type="entry name" value="Argininosuccinate synthetase, C-terminal domain"/>
    <property type="match status" value="1"/>
</dbReference>
<dbReference type="Gene3D" id="3.90.1260.10">
    <property type="entry name" value="Argininosuccinate synthetase, chain A, domain 2"/>
    <property type="match status" value="1"/>
</dbReference>
<evidence type="ECO:0000313" key="1">
    <source>
        <dbReference type="EMBL" id="TDD65140.1"/>
    </source>
</evidence>
<proteinExistence type="predicted"/>
<comment type="caution">
    <text evidence="1">The sequence shown here is derived from an EMBL/GenBank/DDBJ whole genome shotgun (WGS) entry which is preliminary data.</text>
</comment>
<gene>
    <name evidence="1" type="ORF">E1262_26155</name>
</gene>
<accession>A0A4R5A2F4</accession>
<name>A0A4R5A2F4_9ACTN</name>
<evidence type="ECO:0000313" key="2">
    <source>
        <dbReference type="Proteomes" id="UP000295217"/>
    </source>
</evidence>
<dbReference type="RefSeq" id="WP_132107184.1">
    <property type="nucleotide sequence ID" value="NZ_SMLB01000056.1"/>
</dbReference>
<dbReference type="EMBL" id="SMLB01000056">
    <property type="protein sequence ID" value="TDD65140.1"/>
    <property type="molecule type" value="Genomic_DNA"/>
</dbReference>
<dbReference type="InterPro" id="IPR024074">
    <property type="entry name" value="AS_cat/multimer_dom_body"/>
</dbReference>